<dbReference type="GO" id="GO:0052716">
    <property type="term" value="F:hydroquinone:oxygen oxidoreductase activity"/>
    <property type="evidence" value="ECO:0007669"/>
    <property type="project" value="UniProtKB-EC"/>
</dbReference>
<dbReference type="EC" id="1.10.3.2" evidence="6"/>
<evidence type="ECO:0000256" key="9">
    <source>
        <dbReference type="ARBA" id="ARBA00022737"/>
    </source>
</evidence>
<reference evidence="18 19" key="1">
    <citation type="submission" date="2016-04" db="EMBL/GenBank/DDBJ databases">
        <title>A degradative enzymes factory behind the ericoid mycorrhizal symbiosis.</title>
        <authorList>
            <consortium name="DOE Joint Genome Institute"/>
            <person name="Martino E."/>
            <person name="Morin E."/>
            <person name="Grelet G."/>
            <person name="Kuo A."/>
            <person name="Kohler A."/>
            <person name="Daghino S."/>
            <person name="Barry K."/>
            <person name="Choi C."/>
            <person name="Cichocki N."/>
            <person name="Clum A."/>
            <person name="Copeland A."/>
            <person name="Hainaut M."/>
            <person name="Haridas S."/>
            <person name="Labutti K."/>
            <person name="Lindquist E."/>
            <person name="Lipzen A."/>
            <person name="Khouja H.-R."/>
            <person name="Murat C."/>
            <person name="Ohm R."/>
            <person name="Olson A."/>
            <person name="Spatafora J."/>
            <person name="Veneault-Fourrey C."/>
            <person name="Henrissat B."/>
            <person name="Grigoriev I."/>
            <person name="Martin F."/>
            <person name="Perotto S."/>
        </authorList>
    </citation>
    <scope>NUCLEOTIDE SEQUENCE [LARGE SCALE GENOMIC DNA]</scope>
    <source>
        <strain evidence="18 19">E</strain>
    </source>
</reference>
<evidence type="ECO:0000256" key="13">
    <source>
        <dbReference type="ARBA" id="ARBA00023185"/>
    </source>
</evidence>
<evidence type="ECO:0000256" key="14">
    <source>
        <dbReference type="SAM" id="SignalP"/>
    </source>
</evidence>
<comment type="catalytic activity">
    <reaction evidence="1">
        <text>4 hydroquinone + O2 = 4 benzosemiquinone + 2 H2O</text>
        <dbReference type="Rhea" id="RHEA:11276"/>
        <dbReference type="ChEBI" id="CHEBI:15377"/>
        <dbReference type="ChEBI" id="CHEBI:15379"/>
        <dbReference type="ChEBI" id="CHEBI:17594"/>
        <dbReference type="ChEBI" id="CHEBI:17977"/>
        <dbReference type="EC" id="1.10.3.2"/>
    </reaction>
</comment>
<feature type="domain" description="Plastocyanin-like" evidence="16">
    <location>
        <begin position="425"/>
        <end position="541"/>
    </location>
</feature>
<proteinExistence type="inferred from homology"/>
<keyword evidence="7" id="KW-0964">Secreted</keyword>
<evidence type="ECO:0000313" key="19">
    <source>
        <dbReference type="Proteomes" id="UP000235371"/>
    </source>
</evidence>
<dbReference type="EMBL" id="KZ613787">
    <property type="protein sequence ID" value="PMD60911.1"/>
    <property type="molecule type" value="Genomic_DNA"/>
</dbReference>
<dbReference type="RefSeq" id="XP_024737815.1">
    <property type="nucleotide sequence ID" value="XM_024878050.1"/>
</dbReference>
<evidence type="ECO:0000259" key="17">
    <source>
        <dbReference type="Pfam" id="PF07732"/>
    </source>
</evidence>
<evidence type="ECO:0000313" key="18">
    <source>
        <dbReference type="EMBL" id="PMD60911.1"/>
    </source>
</evidence>
<dbReference type="Pfam" id="PF07731">
    <property type="entry name" value="Cu-oxidase_2"/>
    <property type="match status" value="1"/>
</dbReference>
<dbReference type="OrthoDB" id="2121828at2759"/>
<dbReference type="SUPFAM" id="SSF49503">
    <property type="entry name" value="Cupredoxins"/>
    <property type="match status" value="3"/>
</dbReference>
<dbReference type="GO" id="GO:0046274">
    <property type="term" value="P:lignin catabolic process"/>
    <property type="evidence" value="ECO:0007669"/>
    <property type="project" value="UniProtKB-KW"/>
</dbReference>
<dbReference type="CDD" id="cd13901">
    <property type="entry name" value="CuRO_3_MaLCC_like"/>
    <property type="match status" value="1"/>
</dbReference>
<dbReference type="InterPro" id="IPR011707">
    <property type="entry name" value="Cu-oxidase-like_N"/>
</dbReference>
<comment type="cofactor">
    <cofactor evidence="2">
        <name>Cu cation</name>
        <dbReference type="ChEBI" id="CHEBI:23378"/>
    </cofactor>
</comment>
<evidence type="ECO:0000256" key="8">
    <source>
        <dbReference type="ARBA" id="ARBA00022723"/>
    </source>
</evidence>
<evidence type="ECO:0000256" key="2">
    <source>
        <dbReference type="ARBA" id="ARBA00001935"/>
    </source>
</evidence>
<feature type="signal peptide" evidence="14">
    <location>
        <begin position="1"/>
        <end position="21"/>
    </location>
</feature>
<feature type="domain" description="Plastocyanin-like" evidence="17">
    <location>
        <begin position="80"/>
        <end position="192"/>
    </location>
</feature>
<dbReference type="InterPro" id="IPR001117">
    <property type="entry name" value="Cu-oxidase_2nd"/>
</dbReference>
<evidence type="ECO:0000256" key="1">
    <source>
        <dbReference type="ARBA" id="ARBA00000349"/>
    </source>
</evidence>
<dbReference type="InterPro" id="IPR011706">
    <property type="entry name" value="Cu-oxidase_C"/>
</dbReference>
<dbReference type="CDD" id="cd13854">
    <property type="entry name" value="CuRO_1_MaLCC_like"/>
    <property type="match status" value="1"/>
</dbReference>
<keyword evidence="8" id="KW-0479">Metal-binding</keyword>
<dbReference type="InterPro" id="IPR008972">
    <property type="entry name" value="Cupredoxin"/>
</dbReference>
<dbReference type="InterPro" id="IPR045087">
    <property type="entry name" value="Cu-oxidase_fam"/>
</dbReference>
<evidence type="ECO:0000256" key="12">
    <source>
        <dbReference type="ARBA" id="ARBA00023180"/>
    </source>
</evidence>
<name>A0A2J6TD24_9HELO</name>
<dbReference type="CDD" id="cd13880">
    <property type="entry name" value="CuRO_2_MaLCC_like"/>
    <property type="match status" value="1"/>
</dbReference>
<dbReference type="PANTHER" id="PTHR11709">
    <property type="entry name" value="MULTI-COPPER OXIDASE"/>
    <property type="match status" value="1"/>
</dbReference>
<dbReference type="GeneID" id="36586127"/>
<sequence length="577" mass="62747">MKVATAFLASAIALFANSVTASVIPIGDVSVVENGNIKRQSCVNTATSRECWGDYSIDTNWYDVTPDTGVIREYWLSVVNTTLAPDGYERYTMTFNGTIPGPALIGDWGDTFVIHVTNNLENNGTAIHWHGMRQLNNTEFDGVPGVTQCPLAPGESLTYTFPATQYGTTWYHSHYALQYAEGLYGPLIINGPTTANYGEDLGALMVADWDHTSVFKLWDKVKTGGPPSLDNTLLNGTNVYDCTTSSDAACLGTGKYFEVVFVEGTSYKLRIINVGTDMHFRFQIDAHNFQVVAMDLVPIVPYTTDNLLVAIGQRYDIIVNANATNGGDFWLRAVWQTSCGSNLNAAKSLGIVRYNASSTADPTTTPATTYASACTDEPLASLVPYYAMNATASTPTSIAISSVAGSWEINGGTLQLNWSDPTILMDYQNESIFPTDYNVFPLPTANVWVSFIITATGPGAAHPIHLHGHDFWILGQASTAYSATTTVLNYNNPPRRDVATLIPGGYLAIAFITDNPGSWLAHCHIAWHASESLAWQFVERESEITGTLTSADTFLDTCASWETYYTPTVPQEDDSGI</sequence>
<keyword evidence="19" id="KW-1185">Reference proteome</keyword>
<keyword evidence="10" id="KW-0560">Oxidoreductase</keyword>
<keyword evidence="13" id="KW-0439">Lignin degradation</keyword>
<evidence type="ECO:0000256" key="6">
    <source>
        <dbReference type="ARBA" id="ARBA00012297"/>
    </source>
</evidence>
<evidence type="ECO:0000256" key="10">
    <source>
        <dbReference type="ARBA" id="ARBA00023002"/>
    </source>
</evidence>
<dbReference type="FunFam" id="2.60.40.420:FF:000038">
    <property type="entry name" value="Extracellular dihydrogeodin oxidase/laccase"/>
    <property type="match status" value="1"/>
</dbReference>
<evidence type="ECO:0000259" key="16">
    <source>
        <dbReference type="Pfam" id="PF07731"/>
    </source>
</evidence>
<feature type="chain" id="PRO_5014357402" description="laccase" evidence="14">
    <location>
        <begin position="22"/>
        <end position="577"/>
    </location>
</feature>
<evidence type="ECO:0000256" key="11">
    <source>
        <dbReference type="ARBA" id="ARBA00023008"/>
    </source>
</evidence>
<keyword evidence="14" id="KW-0732">Signal</keyword>
<organism evidence="18 19">
    <name type="scientific">Hyaloscypha bicolor E</name>
    <dbReference type="NCBI Taxonomy" id="1095630"/>
    <lineage>
        <taxon>Eukaryota</taxon>
        <taxon>Fungi</taxon>
        <taxon>Dikarya</taxon>
        <taxon>Ascomycota</taxon>
        <taxon>Pezizomycotina</taxon>
        <taxon>Leotiomycetes</taxon>
        <taxon>Helotiales</taxon>
        <taxon>Hyaloscyphaceae</taxon>
        <taxon>Hyaloscypha</taxon>
        <taxon>Hyaloscypha bicolor</taxon>
    </lineage>
</organism>
<dbReference type="Pfam" id="PF00394">
    <property type="entry name" value="Cu-oxidase"/>
    <property type="match status" value="1"/>
</dbReference>
<dbReference type="Gene3D" id="2.60.40.420">
    <property type="entry name" value="Cupredoxins - blue copper proteins"/>
    <property type="match status" value="3"/>
</dbReference>
<comment type="function">
    <text evidence="3">Lignin degradation and detoxification of lignin-derived products.</text>
</comment>
<dbReference type="AlphaFoldDB" id="A0A2J6TD24"/>
<keyword evidence="11" id="KW-0186">Copper</keyword>
<evidence type="ECO:0000256" key="5">
    <source>
        <dbReference type="ARBA" id="ARBA00010609"/>
    </source>
</evidence>
<keyword evidence="9" id="KW-0677">Repeat</keyword>
<dbReference type="Pfam" id="PF07732">
    <property type="entry name" value="Cu-oxidase_3"/>
    <property type="match status" value="1"/>
</dbReference>
<comment type="similarity">
    <text evidence="5">Belongs to the multicopper oxidase family.</text>
</comment>
<keyword evidence="12" id="KW-0325">Glycoprotein</keyword>
<dbReference type="Proteomes" id="UP000235371">
    <property type="component" value="Unassembled WGS sequence"/>
</dbReference>
<evidence type="ECO:0000256" key="7">
    <source>
        <dbReference type="ARBA" id="ARBA00022525"/>
    </source>
</evidence>
<dbReference type="PANTHER" id="PTHR11709:SF71">
    <property type="entry name" value="OXIDOREDUCTASE TPCJ"/>
    <property type="match status" value="1"/>
</dbReference>
<gene>
    <name evidence="18" type="ORF">K444DRAFT_588319</name>
</gene>
<evidence type="ECO:0000256" key="3">
    <source>
        <dbReference type="ARBA" id="ARBA00002075"/>
    </source>
</evidence>
<dbReference type="InParanoid" id="A0A2J6TD24"/>
<dbReference type="GO" id="GO:0005507">
    <property type="term" value="F:copper ion binding"/>
    <property type="evidence" value="ECO:0007669"/>
    <property type="project" value="InterPro"/>
</dbReference>
<comment type="subcellular location">
    <subcellularLocation>
        <location evidence="4">Secreted</location>
    </subcellularLocation>
</comment>
<dbReference type="GO" id="GO:0005576">
    <property type="term" value="C:extracellular region"/>
    <property type="evidence" value="ECO:0007669"/>
    <property type="project" value="UniProtKB-SubCell"/>
</dbReference>
<evidence type="ECO:0000256" key="4">
    <source>
        <dbReference type="ARBA" id="ARBA00004613"/>
    </source>
</evidence>
<accession>A0A2J6TD24</accession>
<dbReference type="STRING" id="1095630.A0A2J6TD24"/>
<protein>
    <recommendedName>
        <fullName evidence="6">laccase</fullName>
        <ecNumber evidence="6">1.10.3.2</ecNumber>
    </recommendedName>
</protein>
<dbReference type="FunFam" id="2.60.40.420:FF:000021">
    <property type="entry name" value="Extracellular dihydrogeodin oxidase/laccase"/>
    <property type="match status" value="1"/>
</dbReference>
<evidence type="ECO:0000259" key="15">
    <source>
        <dbReference type="Pfam" id="PF00394"/>
    </source>
</evidence>
<feature type="domain" description="Plastocyanin-like" evidence="15">
    <location>
        <begin position="204"/>
        <end position="355"/>
    </location>
</feature>